<gene>
    <name evidence="6" type="ORF">CASFOL_041740</name>
</gene>
<feature type="region of interest" description="Disordered" evidence="3">
    <location>
        <begin position="121"/>
        <end position="155"/>
    </location>
</feature>
<evidence type="ECO:0000256" key="2">
    <source>
        <dbReference type="ARBA" id="ARBA00023180"/>
    </source>
</evidence>
<evidence type="ECO:0000256" key="4">
    <source>
        <dbReference type="SAM" id="SignalP"/>
    </source>
</evidence>
<comment type="caution">
    <text evidence="6">The sequence shown here is derived from an EMBL/GenBank/DDBJ whole genome shotgun (WGS) entry which is preliminary data.</text>
</comment>
<dbReference type="EMBL" id="JAVIJP010000107">
    <property type="protein sequence ID" value="KAL3613666.1"/>
    <property type="molecule type" value="Genomic_DNA"/>
</dbReference>
<evidence type="ECO:0000313" key="7">
    <source>
        <dbReference type="Proteomes" id="UP001632038"/>
    </source>
</evidence>
<keyword evidence="2" id="KW-0325">Glycoprotein</keyword>
<evidence type="ECO:0000256" key="1">
    <source>
        <dbReference type="ARBA" id="ARBA00022723"/>
    </source>
</evidence>
<dbReference type="InterPro" id="IPR039391">
    <property type="entry name" value="Phytocyanin-like"/>
</dbReference>
<sequence>MDKAIVLIVLLLISPAAYAATHNVGDTRGWTTGGEYATWASAQNFTVGDTLVFTYASTHAVDEVTEDNYNSCNTSSPLSTNSPSPTTITLNTTGTRYFICPRAAHCSTGGQKLSITVAAAGATSPPAGSTPSTPAGSTPATPGKNPPPAPPSAAATLGGGDSLMVGLMSLVLVAVVGLN</sequence>
<dbReference type="InterPro" id="IPR003245">
    <property type="entry name" value="Phytocyanin_dom"/>
</dbReference>
<dbReference type="SUPFAM" id="SSF49503">
    <property type="entry name" value="Cupredoxins"/>
    <property type="match status" value="1"/>
</dbReference>
<keyword evidence="4" id="KW-0732">Signal</keyword>
<dbReference type="Proteomes" id="UP001632038">
    <property type="component" value="Unassembled WGS sequence"/>
</dbReference>
<feature type="domain" description="Phytocyanin" evidence="5">
    <location>
        <begin position="20"/>
        <end position="119"/>
    </location>
</feature>
<evidence type="ECO:0000259" key="5">
    <source>
        <dbReference type="PROSITE" id="PS51485"/>
    </source>
</evidence>
<organism evidence="6 7">
    <name type="scientific">Castilleja foliolosa</name>
    <dbReference type="NCBI Taxonomy" id="1961234"/>
    <lineage>
        <taxon>Eukaryota</taxon>
        <taxon>Viridiplantae</taxon>
        <taxon>Streptophyta</taxon>
        <taxon>Embryophyta</taxon>
        <taxon>Tracheophyta</taxon>
        <taxon>Spermatophyta</taxon>
        <taxon>Magnoliopsida</taxon>
        <taxon>eudicotyledons</taxon>
        <taxon>Gunneridae</taxon>
        <taxon>Pentapetalae</taxon>
        <taxon>asterids</taxon>
        <taxon>lamiids</taxon>
        <taxon>Lamiales</taxon>
        <taxon>Orobanchaceae</taxon>
        <taxon>Pedicularideae</taxon>
        <taxon>Castillejinae</taxon>
        <taxon>Castilleja</taxon>
    </lineage>
</organism>
<dbReference type="Gene3D" id="2.60.40.420">
    <property type="entry name" value="Cupredoxins - blue copper proteins"/>
    <property type="match status" value="1"/>
</dbReference>
<name>A0ABD3B997_9LAMI</name>
<dbReference type="GO" id="GO:0046872">
    <property type="term" value="F:metal ion binding"/>
    <property type="evidence" value="ECO:0007669"/>
    <property type="project" value="UniProtKB-KW"/>
</dbReference>
<evidence type="ECO:0000256" key="3">
    <source>
        <dbReference type="SAM" id="MobiDB-lite"/>
    </source>
</evidence>
<dbReference type="PROSITE" id="PS51485">
    <property type="entry name" value="PHYTOCYANIN"/>
    <property type="match status" value="1"/>
</dbReference>
<keyword evidence="7" id="KW-1185">Reference proteome</keyword>
<dbReference type="Pfam" id="PF02298">
    <property type="entry name" value="Cu_bind_like"/>
    <property type="match status" value="1"/>
</dbReference>
<feature type="compositionally biased region" description="Low complexity" evidence="3">
    <location>
        <begin position="121"/>
        <end position="143"/>
    </location>
</feature>
<feature type="chain" id="PRO_5044851640" description="Phytocyanin domain-containing protein" evidence="4">
    <location>
        <begin position="20"/>
        <end position="179"/>
    </location>
</feature>
<dbReference type="PANTHER" id="PTHR33021">
    <property type="entry name" value="BLUE COPPER PROTEIN"/>
    <property type="match status" value="1"/>
</dbReference>
<accession>A0ABD3B997</accession>
<proteinExistence type="predicted"/>
<keyword evidence="1" id="KW-0479">Metal-binding</keyword>
<feature type="signal peptide" evidence="4">
    <location>
        <begin position="1"/>
        <end position="19"/>
    </location>
</feature>
<dbReference type="CDD" id="cd04216">
    <property type="entry name" value="Phytocyanin"/>
    <property type="match status" value="1"/>
</dbReference>
<dbReference type="AlphaFoldDB" id="A0ABD3B997"/>
<dbReference type="FunFam" id="2.60.40.420:FF:000003">
    <property type="entry name" value="Blue copper"/>
    <property type="match status" value="1"/>
</dbReference>
<reference evidence="7" key="1">
    <citation type="journal article" date="2024" name="IScience">
        <title>Strigolactones Initiate the Formation of Haustorium-like Structures in Castilleja.</title>
        <authorList>
            <person name="Buerger M."/>
            <person name="Peterson D."/>
            <person name="Chory J."/>
        </authorList>
    </citation>
    <scope>NUCLEOTIDE SEQUENCE [LARGE SCALE GENOMIC DNA]</scope>
</reference>
<protein>
    <recommendedName>
        <fullName evidence="5">Phytocyanin domain-containing protein</fullName>
    </recommendedName>
</protein>
<dbReference type="InterPro" id="IPR008972">
    <property type="entry name" value="Cupredoxin"/>
</dbReference>
<dbReference type="PANTHER" id="PTHR33021:SF350">
    <property type="entry name" value="UCLACYANIN-2"/>
    <property type="match status" value="1"/>
</dbReference>
<evidence type="ECO:0000313" key="6">
    <source>
        <dbReference type="EMBL" id="KAL3613666.1"/>
    </source>
</evidence>